<evidence type="ECO:0000259" key="9">
    <source>
        <dbReference type="Pfam" id="PF08533"/>
    </source>
</evidence>
<feature type="domain" description="Beta-galactosidase trimerisation" evidence="8">
    <location>
        <begin position="386"/>
        <end position="574"/>
    </location>
</feature>
<keyword evidence="5 6" id="KW-0326">Glycosidase</keyword>
<proteinExistence type="inferred from homology"/>
<dbReference type="Proteomes" id="UP001447516">
    <property type="component" value="Unassembled WGS sequence"/>
</dbReference>
<organism evidence="10 11">
    <name type="scientific">Microbispora maris</name>
    <dbReference type="NCBI Taxonomy" id="3144104"/>
    <lineage>
        <taxon>Bacteria</taxon>
        <taxon>Bacillati</taxon>
        <taxon>Actinomycetota</taxon>
        <taxon>Actinomycetes</taxon>
        <taxon>Streptosporangiales</taxon>
        <taxon>Streptosporangiaceae</taxon>
        <taxon>Microbispora</taxon>
    </lineage>
</organism>
<keyword evidence="4 6" id="KW-0378">Hydrolase</keyword>
<dbReference type="PANTHER" id="PTHR36447:SF1">
    <property type="entry name" value="BETA-GALACTOSIDASE GANA"/>
    <property type="match status" value="1"/>
</dbReference>
<evidence type="ECO:0000313" key="11">
    <source>
        <dbReference type="Proteomes" id="UP001447516"/>
    </source>
</evidence>
<dbReference type="InterPro" id="IPR017853">
    <property type="entry name" value="GH"/>
</dbReference>
<evidence type="ECO:0000256" key="5">
    <source>
        <dbReference type="ARBA" id="ARBA00023295"/>
    </source>
</evidence>
<dbReference type="InterPro" id="IPR013529">
    <property type="entry name" value="Glyco_hydro_42_N"/>
</dbReference>
<dbReference type="InterPro" id="IPR013738">
    <property type="entry name" value="Beta_galactosidase_Trimer"/>
</dbReference>
<evidence type="ECO:0000256" key="4">
    <source>
        <dbReference type="ARBA" id="ARBA00022801"/>
    </source>
</evidence>
<dbReference type="EC" id="3.2.1.23" evidence="3 6"/>
<dbReference type="InterPro" id="IPR013780">
    <property type="entry name" value="Glyco_hydro_b"/>
</dbReference>
<dbReference type="Gene3D" id="2.60.40.1180">
    <property type="entry name" value="Golgi alpha-mannosidase II"/>
    <property type="match status" value="1"/>
</dbReference>
<dbReference type="EMBL" id="JBDJAW010000001">
    <property type="protein sequence ID" value="MEN3533722.1"/>
    <property type="molecule type" value="Genomic_DNA"/>
</dbReference>
<gene>
    <name evidence="10" type="ORF">AAH991_01290</name>
</gene>
<sequence>MPLWYGGDYNPEQWPEEVWAEDVALMRRAGVTLVTVGVFSWARLEPSEGRHTFGWLDRVLGLLAEGGIRVDLAVPTASPPPWFSLAHPDALTVTRDGVRLTHGSRDTYCVSAPAYREASLRITRALAERYRDHPALAMWHVHNEYGTPCHCDHAAAAFRAWLRERYGDLDALNDAWTTAFWGQHYSDWAQITPPRATQYLQNPAQALDFRRFVSDEMLAHFREQRDLLRGLTPGVPVTTNYVLAGWASVDHWKWSREVDLVAVDHYPAGQGMAAAEQSAFAADLARSWAGGRPWLLMEQATGYVTGPRMAAKEPGEIARHSLQHVARGSTGALFFQWRASRGGAEQWHPGMVPHAGPDSRVFREVCALGEALRRIPAPPGGPLVEAEAAILWDEEAWWAVQGPGLPSTEIDYLAAVEQAHRVLWRQGVTACFAHPSHDLPAYRAVLVPSLYLVSDEAAGNLAAYVEGGGTLVVSHFSGIADEHTRVRTGGYPGALREVLGIRVEEFRPLADEVELPELGRATVWSEVVHLAGAEAVARYPGGGPAVTRHRYGGGTAWYVSTRLDDPGYARLLAAAGLAGGGVPGVEIVRRRDHVFALNHTGDEQPVPIDGTDLITGRPVTGVLRPGQCVVVRSAR</sequence>
<feature type="domain" description="Beta-galactosidase C-terminal" evidence="9">
    <location>
        <begin position="584"/>
        <end position="621"/>
    </location>
</feature>
<protein>
    <recommendedName>
        <fullName evidence="3 6">Beta-galactosidase</fullName>
        <shortName evidence="6">Beta-gal</shortName>
        <ecNumber evidence="3 6">3.2.1.23</ecNumber>
    </recommendedName>
</protein>
<name>A0ABV0AEE2_9ACTN</name>
<dbReference type="InterPro" id="IPR013739">
    <property type="entry name" value="Beta_galactosidase_C"/>
</dbReference>
<comment type="similarity">
    <text evidence="2 6">Belongs to the glycosyl hydrolase 42 family.</text>
</comment>
<dbReference type="InterPro" id="IPR029062">
    <property type="entry name" value="Class_I_gatase-like"/>
</dbReference>
<reference evidence="10 11" key="1">
    <citation type="submission" date="2024-05" db="EMBL/GenBank/DDBJ databases">
        <title>Microbispora sp.ZYX-F-249.</title>
        <authorList>
            <person name="Xie H."/>
        </authorList>
    </citation>
    <scope>NUCLEOTIDE SEQUENCE [LARGE SCALE GENOMIC DNA]</scope>
    <source>
        <strain evidence="10 11">ZYX-F-249</strain>
    </source>
</reference>
<evidence type="ECO:0000313" key="10">
    <source>
        <dbReference type="EMBL" id="MEN3533722.1"/>
    </source>
</evidence>
<feature type="domain" description="Glycoside hydrolase family 42 N-terminal" evidence="7">
    <location>
        <begin position="8"/>
        <end position="374"/>
    </location>
</feature>
<comment type="caution">
    <text evidence="10">The sequence shown here is derived from an EMBL/GenBank/DDBJ whole genome shotgun (WGS) entry which is preliminary data.</text>
</comment>
<keyword evidence="11" id="KW-1185">Reference proteome</keyword>
<accession>A0ABV0AEE2</accession>
<evidence type="ECO:0000259" key="7">
    <source>
        <dbReference type="Pfam" id="PF02449"/>
    </source>
</evidence>
<dbReference type="Pfam" id="PF08533">
    <property type="entry name" value="Glyco_hydro_42C"/>
    <property type="match status" value="1"/>
</dbReference>
<comment type="catalytic activity">
    <reaction evidence="1 6">
        <text>Hydrolysis of terminal non-reducing beta-D-galactose residues in beta-D-galactosides.</text>
        <dbReference type="EC" id="3.2.1.23"/>
    </reaction>
</comment>
<dbReference type="SUPFAM" id="SSF51445">
    <property type="entry name" value="(Trans)glycosidases"/>
    <property type="match status" value="1"/>
</dbReference>
<evidence type="ECO:0000259" key="8">
    <source>
        <dbReference type="Pfam" id="PF08532"/>
    </source>
</evidence>
<dbReference type="Pfam" id="PF02449">
    <property type="entry name" value="Glyco_hydro_42"/>
    <property type="match status" value="1"/>
</dbReference>
<evidence type="ECO:0000256" key="6">
    <source>
        <dbReference type="PIRNR" id="PIRNR001084"/>
    </source>
</evidence>
<dbReference type="InterPro" id="IPR003476">
    <property type="entry name" value="Glyco_hydro_42"/>
</dbReference>
<dbReference type="PANTHER" id="PTHR36447">
    <property type="entry name" value="BETA-GALACTOSIDASE GANA"/>
    <property type="match status" value="1"/>
</dbReference>
<evidence type="ECO:0000256" key="3">
    <source>
        <dbReference type="ARBA" id="ARBA00012756"/>
    </source>
</evidence>
<dbReference type="Gene3D" id="3.20.20.80">
    <property type="entry name" value="Glycosidases"/>
    <property type="match status" value="1"/>
</dbReference>
<evidence type="ECO:0000256" key="2">
    <source>
        <dbReference type="ARBA" id="ARBA00005940"/>
    </source>
</evidence>
<dbReference type="Pfam" id="PF08532">
    <property type="entry name" value="Glyco_hydro_42M"/>
    <property type="match status" value="1"/>
</dbReference>
<dbReference type="RefSeq" id="WP_346223612.1">
    <property type="nucleotide sequence ID" value="NZ_JBDJAW010000001.1"/>
</dbReference>
<dbReference type="Gene3D" id="3.40.50.880">
    <property type="match status" value="1"/>
</dbReference>
<dbReference type="PIRSF" id="PIRSF001084">
    <property type="entry name" value="B-galactosidase"/>
    <property type="match status" value="1"/>
</dbReference>
<evidence type="ECO:0000256" key="1">
    <source>
        <dbReference type="ARBA" id="ARBA00001412"/>
    </source>
</evidence>
<dbReference type="SUPFAM" id="SSF52317">
    <property type="entry name" value="Class I glutamine amidotransferase-like"/>
    <property type="match status" value="1"/>
</dbReference>
<dbReference type="CDD" id="cd03143">
    <property type="entry name" value="A4_beta-galactosidase_middle_domain"/>
    <property type="match status" value="1"/>
</dbReference>